<comment type="similarity">
    <text evidence="1">Belongs to the hemerythrin family.</text>
</comment>
<dbReference type="InterPro" id="IPR035938">
    <property type="entry name" value="Hemerythrin-like_sf"/>
</dbReference>
<dbReference type="Pfam" id="PF01814">
    <property type="entry name" value="Hemerythrin"/>
    <property type="match status" value="1"/>
</dbReference>
<dbReference type="CDD" id="cd12107">
    <property type="entry name" value="Hemerythrin"/>
    <property type="match status" value="1"/>
</dbReference>
<keyword evidence="2" id="KW-0479">Metal-binding</keyword>
<dbReference type="NCBIfam" id="TIGR02481">
    <property type="entry name" value="hemeryth_dom"/>
    <property type="match status" value="1"/>
</dbReference>
<gene>
    <name evidence="5" type="ORF">C9J12_29230</name>
</gene>
<dbReference type="InterPro" id="IPR012312">
    <property type="entry name" value="Hemerythrin-like"/>
</dbReference>
<evidence type="ECO:0000259" key="4">
    <source>
        <dbReference type="Pfam" id="PF01814"/>
    </source>
</evidence>
<dbReference type="NCBIfam" id="NF033749">
    <property type="entry name" value="bact_hemeryth"/>
    <property type="match status" value="1"/>
</dbReference>
<comment type="caution">
    <text evidence="5">The sequence shown here is derived from an EMBL/GenBank/DDBJ whole genome shotgun (WGS) entry which is preliminary data.</text>
</comment>
<accession>A0A2T3J5X3</accession>
<reference evidence="5 6" key="1">
    <citation type="submission" date="2018-01" db="EMBL/GenBank/DDBJ databases">
        <title>Whole genome sequencing of Histamine producing bacteria.</title>
        <authorList>
            <person name="Butler K."/>
        </authorList>
    </citation>
    <scope>NUCLEOTIDE SEQUENCE [LARGE SCALE GENOMIC DNA]</scope>
    <source>
        <strain evidence="5 6">JCM 12947</strain>
    </source>
</reference>
<dbReference type="RefSeq" id="WP_107246850.1">
    <property type="nucleotide sequence ID" value="NZ_PYMJ01000072.1"/>
</dbReference>
<evidence type="ECO:0000256" key="2">
    <source>
        <dbReference type="ARBA" id="ARBA00022723"/>
    </source>
</evidence>
<evidence type="ECO:0000256" key="1">
    <source>
        <dbReference type="ARBA" id="ARBA00010587"/>
    </source>
</evidence>
<name>A0A2T3J5X3_9GAMM</name>
<sequence length="148" mass="17320">MSKQLIVKLEWNEEFETGITEIDEQHLILVNAINDASEKLSGDISVDLLQQITIDLLSYAVYHFETEEEMMQRYGYANKDYDSANRHHKEHRYFSSKVLAIRENLKSGKIILAKDLIDFLQSWLINHILHTDKELGVFLLNERLRPSS</sequence>
<evidence type="ECO:0000313" key="5">
    <source>
        <dbReference type="EMBL" id="PSU42126.1"/>
    </source>
</evidence>
<protein>
    <submittedName>
        <fullName evidence="5">Hemerythrin</fullName>
    </submittedName>
</protein>
<evidence type="ECO:0000256" key="3">
    <source>
        <dbReference type="ARBA" id="ARBA00023004"/>
    </source>
</evidence>
<dbReference type="EMBL" id="PYMJ01000072">
    <property type="protein sequence ID" value="PSU42126.1"/>
    <property type="molecule type" value="Genomic_DNA"/>
</dbReference>
<proteinExistence type="inferred from homology"/>
<dbReference type="PANTHER" id="PTHR37164:SF1">
    <property type="entry name" value="BACTERIOHEMERYTHRIN"/>
    <property type="match status" value="1"/>
</dbReference>
<keyword evidence="3" id="KW-0408">Iron</keyword>
<dbReference type="InterPro" id="IPR050669">
    <property type="entry name" value="Hemerythrin"/>
</dbReference>
<evidence type="ECO:0000313" key="6">
    <source>
        <dbReference type="Proteomes" id="UP000240987"/>
    </source>
</evidence>
<organism evidence="5 6">
    <name type="scientific">Photobacterium frigidiphilum</name>
    <dbReference type="NCBI Taxonomy" id="264736"/>
    <lineage>
        <taxon>Bacteria</taxon>
        <taxon>Pseudomonadati</taxon>
        <taxon>Pseudomonadota</taxon>
        <taxon>Gammaproteobacteria</taxon>
        <taxon>Vibrionales</taxon>
        <taxon>Vibrionaceae</taxon>
        <taxon>Photobacterium</taxon>
    </lineage>
</organism>
<dbReference type="GO" id="GO:0046872">
    <property type="term" value="F:metal ion binding"/>
    <property type="evidence" value="ECO:0007669"/>
    <property type="project" value="UniProtKB-KW"/>
</dbReference>
<dbReference type="AlphaFoldDB" id="A0A2T3J5X3"/>
<dbReference type="InterPro" id="IPR012827">
    <property type="entry name" value="Hemerythrin_metal-bd"/>
</dbReference>
<dbReference type="OrthoDB" id="9813903at2"/>
<dbReference type="SUPFAM" id="SSF47188">
    <property type="entry name" value="Hemerythrin-like"/>
    <property type="match status" value="1"/>
</dbReference>
<dbReference type="Gene3D" id="1.20.120.50">
    <property type="entry name" value="Hemerythrin-like"/>
    <property type="match status" value="1"/>
</dbReference>
<feature type="domain" description="Hemerythrin-like" evidence="4">
    <location>
        <begin position="17"/>
        <end position="135"/>
    </location>
</feature>
<dbReference type="PANTHER" id="PTHR37164">
    <property type="entry name" value="BACTERIOHEMERYTHRIN"/>
    <property type="match status" value="1"/>
</dbReference>
<keyword evidence="6" id="KW-1185">Reference proteome</keyword>
<dbReference type="Proteomes" id="UP000240987">
    <property type="component" value="Unassembled WGS sequence"/>
</dbReference>